<sequence>MGSKQRWSIRPGSVALTRAQWVTAAICVAVAVVGGLALGLAVSAAAAGILVGIAGLALAMVVAFGRRPRP</sequence>
<evidence type="ECO:0008006" key="4">
    <source>
        <dbReference type="Google" id="ProtNLM"/>
    </source>
</evidence>
<reference evidence="2 3" key="1">
    <citation type="submission" date="2017-06" db="EMBL/GenBank/DDBJ databases">
        <authorList>
            <person name="Kim H.J."/>
            <person name="Triplett B.A."/>
        </authorList>
    </citation>
    <scope>NUCLEOTIDE SEQUENCE [LARGE SCALE GENOMIC DNA]</scope>
    <source>
        <strain evidence="2 3">CGMCC 4.5593</strain>
    </source>
</reference>
<organism evidence="2 3">
    <name type="scientific">Asanoa hainanensis</name>
    <dbReference type="NCBI Taxonomy" id="560556"/>
    <lineage>
        <taxon>Bacteria</taxon>
        <taxon>Bacillati</taxon>
        <taxon>Actinomycetota</taxon>
        <taxon>Actinomycetes</taxon>
        <taxon>Micromonosporales</taxon>
        <taxon>Micromonosporaceae</taxon>
        <taxon>Asanoa</taxon>
    </lineage>
</organism>
<keyword evidence="1" id="KW-0472">Membrane</keyword>
<keyword evidence="1" id="KW-1133">Transmembrane helix</keyword>
<gene>
    <name evidence="2" type="ORF">SAMN05421812_102471</name>
</gene>
<dbReference type="RefSeq" id="WP_144022492.1">
    <property type="nucleotide sequence ID" value="NZ_FZPH01000002.1"/>
</dbReference>
<protein>
    <recommendedName>
        <fullName evidence="4">MYXO-CTERM domain-containing protein</fullName>
    </recommendedName>
</protein>
<feature type="transmembrane region" description="Helical" evidence="1">
    <location>
        <begin position="46"/>
        <end position="65"/>
    </location>
</feature>
<feature type="transmembrane region" description="Helical" evidence="1">
    <location>
        <begin position="21"/>
        <end position="40"/>
    </location>
</feature>
<dbReference type="AlphaFoldDB" id="A0A239INI6"/>
<name>A0A239INI6_9ACTN</name>
<dbReference type="Proteomes" id="UP000198362">
    <property type="component" value="Unassembled WGS sequence"/>
</dbReference>
<keyword evidence="1" id="KW-0812">Transmembrane</keyword>
<evidence type="ECO:0000256" key="1">
    <source>
        <dbReference type="SAM" id="Phobius"/>
    </source>
</evidence>
<keyword evidence="3" id="KW-1185">Reference proteome</keyword>
<evidence type="ECO:0000313" key="3">
    <source>
        <dbReference type="Proteomes" id="UP000198362"/>
    </source>
</evidence>
<accession>A0A239INI6</accession>
<evidence type="ECO:0000313" key="2">
    <source>
        <dbReference type="EMBL" id="SNS94808.1"/>
    </source>
</evidence>
<proteinExistence type="predicted"/>
<dbReference type="EMBL" id="FZPH01000002">
    <property type="protein sequence ID" value="SNS94808.1"/>
    <property type="molecule type" value="Genomic_DNA"/>
</dbReference>